<keyword evidence="5 9" id="KW-0498">Mitosis</keyword>
<name>A0A8S4RHN9_9NEOP</name>
<evidence type="ECO:0000256" key="2">
    <source>
        <dbReference type="ARBA" id="ARBA00006379"/>
    </source>
</evidence>
<keyword evidence="7 9" id="KW-0131">Cell cycle</keyword>
<dbReference type="OrthoDB" id="6353017at2759"/>
<dbReference type="GO" id="GO:0007059">
    <property type="term" value="P:chromosome segregation"/>
    <property type="evidence" value="ECO:0007669"/>
    <property type="project" value="InterPro"/>
</dbReference>
<evidence type="ECO:0000256" key="5">
    <source>
        <dbReference type="ARBA" id="ARBA00022776"/>
    </source>
</evidence>
<evidence type="ECO:0000256" key="8">
    <source>
        <dbReference type="ARBA" id="ARBA00023328"/>
    </source>
</evidence>
<proteinExistence type="inferred from homology"/>
<dbReference type="GO" id="GO:0051301">
    <property type="term" value="P:cell division"/>
    <property type="evidence" value="ECO:0007669"/>
    <property type="project" value="UniProtKB-UniRule"/>
</dbReference>
<gene>
    <name evidence="12" type="primary">jg8537</name>
    <name evidence="12" type="ORF">PAEG_LOCUS14124</name>
</gene>
<comment type="function">
    <text evidence="9">Acts as a component of the essential kinetochore-associated NDC80 complex, which is required for chromosome segregation and spindle checkpoint activity.</text>
</comment>
<evidence type="ECO:0000256" key="6">
    <source>
        <dbReference type="ARBA" id="ARBA00023054"/>
    </source>
</evidence>
<keyword evidence="4 9" id="KW-0132">Cell division</keyword>
<feature type="coiled-coil region" evidence="10">
    <location>
        <begin position="55"/>
        <end position="110"/>
    </location>
</feature>
<dbReference type="Proteomes" id="UP000838756">
    <property type="component" value="Unassembled WGS sequence"/>
</dbReference>
<sequence>MGVIDENWNYEFDIEATEKSSNIAFELKINDLCESVLKAFDYGFVNIVVDKDCLARNKDEEFKLLIEKNKELKHEIEIKLKDLSQQQSQYENFKRDQKLLEQEIKETHEAFLMGRKQYKKCLNIYYSIESKSNEMQVVFIQFFTELKKIGESYSIYLLRNSKTHQYTLQSMNPTLRIFKELQRKLQETNDVPGVLCWIRKNVNKIQILAESAAQKGKCTIDWIGLVSQ</sequence>
<evidence type="ECO:0000259" key="11">
    <source>
        <dbReference type="Pfam" id="PF08234"/>
    </source>
</evidence>
<feature type="domain" description="Chromosome segregation protein Spc25 C-terminal" evidence="11">
    <location>
        <begin position="151"/>
        <end position="200"/>
    </location>
</feature>
<dbReference type="InterPro" id="IPR013255">
    <property type="entry name" value="Spc25_C"/>
</dbReference>
<evidence type="ECO:0000256" key="3">
    <source>
        <dbReference type="ARBA" id="ARBA00022454"/>
    </source>
</evidence>
<reference evidence="12" key="1">
    <citation type="submission" date="2022-03" db="EMBL/GenBank/DDBJ databases">
        <authorList>
            <person name="Lindestad O."/>
        </authorList>
    </citation>
    <scope>NUCLEOTIDE SEQUENCE</scope>
</reference>
<protein>
    <recommendedName>
        <fullName evidence="9">Kinetochore protein SPC25</fullName>
    </recommendedName>
</protein>
<evidence type="ECO:0000256" key="10">
    <source>
        <dbReference type="SAM" id="Coils"/>
    </source>
</evidence>
<evidence type="ECO:0000256" key="1">
    <source>
        <dbReference type="ARBA" id="ARBA00004584"/>
    </source>
</evidence>
<evidence type="ECO:0000256" key="9">
    <source>
        <dbReference type="RuleBase" id="RU367150"/>
    </source>
</evidence>
<dbReference type="AlphaFoldDB" id="A0A8S4RHN9"/>
<keyword evidence="13" id="KW-1185">Reference proteome</keyword>
<dbReference type="GO" id="GO:0031262">
    <property type="term" value="C:Ndc80 complex"/>
    <property type="evidence" value="ECO:0007669"/>
    <property type="project" value="InterPro"/>
</dbReference>
<keyword evidence="9" id="KW-0539">Nucleus</keyword>
<dbReference type="EMBL" id="CAKXAJ010025223">
    <property type="protein sequence ID" value="CAH2236776.1"/>
    <property type="molecule type" value="Genomic_DNA"/>
</dbReference>
<accession>A0A8S4RHN9</accession>
<dbReference type="GO" id="GO:0005634">
    <property type="term" value="C:nucleus"/>
    <property type="evidence" value="ECO:0007669"/>
    <property type="project" value="UniProtKB-SubCell"/>
</dbReference>
<dbReference type="Gene3D" id="3.30.457.50">
    <property type="entry name" value="Chromosome segregation protein Spc25"/>
    <property type="match status" value="1"/>
</dbReference>
<evidence type="ECO:0000313" key="12">
    <source>
        <dbReference type="EMBL" id="CAH2236776.1"/>
    </source>
</evidence>
<evidence type="ECO:0000313" key="13">
    <source>
        <dbReference type="Proteomes" id="UP000838756"/>
    </source>
</evidence>
<dbReference type="Pfam" id="PF08234">
    <property type="entry name" value="Spindle_Spc25"/>
    <property type="match status" value="1"/>
</dbReference>
<comment type="caution">
    <text evidence="12">The sequence shown here is derived from an EMBL/GenBank/DDBJ whole genome shotgun (WGS) entry which is preliminary data.</text>
</comment>
<organism evidence="12 13">
    <name type="scientific">Pararge aegeria aegeria</name>
    <dbReference type="NCBI Taxonomy" id="348720"/>
    <lineage>
        <taxon>Eukaryota</taxon>
        <taxon>Metazoa</taxon>
        <taxon>Ecdysozoa</taxon>
        <taxon>Arthropoda</taxon>
        <taxon>Hexapoda</taxon>
        <taxon>Insecta</taxon>
        <taxon>Pterygota</taxon>
        <taxon>Neoptera</taxon>
        <taxon>Endopterygota</taxon>
        <taxon>Lepidoptera</taxon>
        <taxon>Glossata</taxon>
        <taxon>Ditrysia</taxon>
        <taxon>Papilionoidea</taxon>
        <taxon>Nymphalidae</taxon>
        <taxon>Satyrinae</taxon>
        <taxon>Satyrini</taxon>
        <taxon>Parargina</taxon>
        <taxon>Pararge</taxon>
    </lineage>
</organism>
<comment type="similarity">
    <text evidence="2 9">Belongs to the SPC25 family.</text>
</comment>
<keyword evidence="9" id="KW-0995">Kinetochore</keyword>
<keyword evidence="6 10" id="KW-0175">Coiled coil</keyword>
<evidence type="ECO:0000256" key="4">
    <source>
        <dbReference type="ARBA" id="ARBA00022618"/>
    </source>
</evidence>
<comment type="subcellular location">
    <subcellularLocation>
        <location evidence="1">Chromosome</location>
        <location evidence="1">Centromere</location>
    </subcellularLocation>
    <subcellularLocation>
        <location evidence="9">Nucleus</location>
    </subcellularLocation>
    <subcellularLocation>
        <location evidence="9">Chromosome</location>
        <location evidence="9">Centromere</location>
        <location evidence="9">Kinetochore</location>
    </subcellularLocation>
</comment>
<evidence type="ECO:0000256" key="7">
    <source>
        <dbReference type="ARBA" id="ARBA00023306"/>
    </source>
</evidence>
<keyword evidence="3 9" id="KW-0158">Chromosome</keyword>
<comment type="subunit">
    <text evidence="9">Component of the NDC80 complex.</text>
</comment>
<keyword evidence="8 9" id="KW-0137">Centromere</keyword>